<organism evidence="1 2">
    <name type="scientific">Plakobranchus ocellatus</name>
    <dbReference type="NCBI Taxonomy" id="259542"/>
    <lineage>
        <taxon>Eukaryota</taxon>
        <taxon>Metazoa</taxon>
        <taxon>Spiralia</taxon>
        <taxon>Lophotrochozoa</taxon>
        <taxon>Mollusca</taxon>
        <taxon>Gastropoda</taxon>
        <taxon>Heterobranchia</taxon>
        <taxon>Euthyneura</taxon>
        <taxon>Panpulmonata</taxon>
        <taxon>Sacoglossa</taxon>
        <taxon>Placobranchoidea</taxon>
        <taxon>Plakobranchidae</taxon>
        <taxon>Plakobranchus</taxon>
    </lineage>
</organism>
<keyword evidence="2" id="KW-1185">Reference proteome</keyword>
<reference evidence="1 2" key="1">
    <citation type="journal article" date="2021" name="Elife">
        <title>Chloroplast acquisition without the gene transfer in kleptoplastic sea slugs, Plakobranchus ocellatus.</title>
        <authorList>
            <person name="Maeda T."/>
            <person name="Takahashi S."/>
            <person name="Yoshida T."/>
            <person name="Shimamura S."/>
            <person name="Takaki Y."/>
            <person name="Nagai Y."/>
            <person name="Toyoda A."/>
            <person name="Suzuki Y."/>
            <person name="Arimoto A."/>
            <person name="Ishii H."/>
            <person name="Satoh N."/>
            <person name="Nishiyama T."/>
            <person name="Hasebe M."/>
            <person name="Maruyama T."/>
            <person name="Minagawa J."/>
            <person name="Obokata J."/>
            <person name="Shigenobu S."/>
        </authorList>
    </citation>
    <scope>NUCLEOTIDE SEQUENCE [LARGE SCALE GENOMIC DNA]</scope>
</reference>
<comment type="caution">
    <text evidence="1">The sequence shown here is derived from an EMBL/GenBank/DDBJ whole genome shotgun (WGS) entry which is preliminary data.</text>
</comment>
<evidence type="ECO:0000313" key="2">
    <source>
        <dbReference type="Proteomes" id="UP000735302"/>
    </source>
</evidence>
<accession>A0AAV4E0S0</accession>
<evidence type="ECO:0000313" key="1">
    <source>
        <dbReference type="EMBL" id="GFO49990.1"/>
    </source>
</evidence>
<dbReference type="Proteomes" id="UP000735302">
    <property type="component" value="Unassembled WGS sequence"/>
</dbReference>
<proteinExistence type="predicted"/>
<name>A0AAV4E0S0_9GAST</name>
<dbReference type="EMBL" id="BLXT01008557">
    <property type="protein sequence ID" value="GFO49990.1"/>
    <property type="molecule type" value="Genomic_DNA"/>
</dbReference>
<protein>
    <submittedName>
        <fullName evidence="1">Uncharacterized protein</fullName>
    </submittedName>
</protein>
<gene>
    <name evidence="1" type="ORF">PoB_007649500</name>
</gene>
<sequence length="94" mass="11037">MVTSLQRKVHSSVWEGPLPSSCWQQRQHHKLPLCKASSPHWDMGRGQGFFFIKVFKSWLQGSPPSTEHVERNSRAVPRLLELYSQQRVWDLYCD</sequence>
<dbReference type="AlphaFoldDB" id="A0AAV4E0S0"/>